<keyword evidence="2" id="KW-1185">Reference proteome</keyword>
<evidence type="ECO:0000313" key="1">
    <source>
        <dbReference type="EMBL" id="GIY21957.1"/>
    </source>
</evidence>
<gene>
    <name evidence="1" type="ORF">CEXT_567041</name>
</gene>
<organism evidence="1 2">
    <name type="scientific">Caerostris extrusa</name>
    <name type="common">Bark spider</name>
    <name type="synonym">Caerostris bankana</name>
    <dbReference type="NCBI Taxonomy" id="172846"/>
    <lineage>
        <taxon>Eukaryota</taxon>
        <taxon>Metazoa</taxon>
        <taxon>Ecdysozoa</taxon>
        <taxon>Arthropoda</taxon>
        <taxon>Chelicerata</taxon>
        <taxon>Arachnida</taxon>
        <taxon>Araneae</taxon>
        <taxon>Araneomorphae</taxon>
        <taxon>Entelegynae</taxon>
        <taxon>Araneoidea</taxon>
        <taxon>Araneidae</taxon>
        <taxon>Caerostris</taxon>
    </lineage>
</organism>
<reference evidence="1 2" key="1">
    <citation type="submission" date="2021-06" db="EMBL/GenBank/DDBJ databases">
        <title>Caerostris extrusa draft genome.</title>
        <authorList>
            <person name="Kono N."/>
            <person name="Arakawa K."/>
        </authorList>
    </citation>
    <scope>NUCLEOTIDE SEQUENCE [LARGE SCALE GENOMIC DNA]</scope>
</reference>
<protein>
    <submittedName>
        <fullName evidence="1">Uncharacterized protein</fullName>
    </submittedName>
</protein>
<dbReference type="EMBL" id="BPLR01008074">
    <property type="protein sequence ID" value="GIY21957.1"/>
    <property type="molecule type" value="Genomic_DNA"/>
</dbReference>
<dbReference type="Proteomes" id="UP001054945">
    <property type="component" value="Unassembled WGS sequence"/>
</dbReference>
<evidence type="ECO:0000313" key="2">
    <source>
        <dbReference type="Proteomes" id="UP001054945"/>
    </source>
</evidence>
<comment type="caution">
    <text evidence="1">The sequence shown here is derived from an EMBL/GenBank/DDBJ whole genome shotgun (WGS) entry which is preliminary data.</text>
</comment>
<proteinExistence type="predicted"/>
<accession>A0AAV4RPB8</accession>
<dbReference type="AlphaFoldDB" id="A0AAV4RPB8"/>
<name>A0AAV4RPB8_CAEEX</name>
<sequence length="88" mass="10568">MIKHLLDMIKHLLDMIKHLLDMIKHLLDMIELLIQVNQYDYLFAVRQSVISFLSHIELVLRDDRVLYPKSLQIAHQTRIKGKFYYFAA</sequence>